<keyword evidence="20" id="KW-1185">Reference proteome</keyword>
<dbReference type="Pfam" id="PF01049">
    <property type="entry name" value="CADH_Y-type_LIR"/>
    <property type="match status" value="1"/>
</dbReference>
<accession>A0A1L8HPM9</accession>
<dbReference type="GO" id="GO:0005509">
    <property type="term" value="F:calcium ion binding"/>
    <property type="evidence" value="ECO:0007669"/>
    <property type="project" value="UniProtKB-UniRule"/>
</dbReference>
<reference evidence="21 22" key="1">
    <citation type="submission" date="2025-04" db="UniProtKB">
        <authorList>
            <consortium name="RefSeq"/>
        </authorList>
    </citation>
    <scope>IDENTIFICATION</scope>
    <source>
        <strain evidence="21 22">J_2021</strain>
        <tissue evidence="21 22">Erythrocytes</tissue>
    </source>
</reference>
<dbReference type="PaxDb" id="8355-A0A1L8HPM9"/>
<evidence type="ECO:0000256" key="10">
    <source>
        <dbReference type="ARBA" id="ARBA00023136"/>
    </source>
</evidence>
<feature type="domain" description="Cadherin" evidence="19">
    <location>
        <begin position="269"/>
        <end position="383"/>
    </location>
</feature>
<keyword evidence="3 14" id="KW-0812">Transmembrane</keyword>
<feature type="domain" description="Cadherin" evidence="19">
    <location>
        <begin position="79"/>
        <end position="159"/>
    </location>
</feature>
<feature type="region of interest" description="Disordered" evidence="16">
    <location>
        <begin position="744"/>
        <end position="770"/>
    </location>
</feature>
<dbReference type="RefSeq" id="XP_041436128.1">
    <property type="nucleotide sequence ID" value="XM_041580194.1"/>
</dbReference>
<keyword evidence="9 17" id="KW-1133">Transmembrane helix</keyword>
<evidence type="ECO:0000256" key="2">
    <source>
        <dbReference type="ARBA" id="ARBA00022475"/>
    </source>
</evidence>
<feature type="domain" description="Cadherin" evidence="19">
    <location>
        <begin position="488"/>
        <end position="612"/>
    </location>
</feature>
<dbReference type="PRINTS" id="PR00205">
    <property type="entry name" value="CADHERIN"/>
</dbReference>
<proteinExistence type="predicted"/>
<dbReference type="KEGG" id="xla:108704943"/>
<dbReference type="Gene3D" id="2.60.40.60">
    <property type="entry name" value="Cadherins"/>
    <property type="match status" value="5"/>
</dbReference>
<dbReference type="GO" id="GO:0007156">
    <property type="term" value="P:homophilic cell adhesion via plasma membrane adhesion molecules"/>
    <property type="evidence" value="ECO:0007669"/>
    <property type="project" value="InterPro"/>
</dbReference>
<evidence type="ECO:0000256" key="7">
    <source>
        <dbReference type="ARBA" id="ARBA00022837"/>
    </source>
</evidence>
<evidence type="ECO:0000256" key="1">
    <source>
        <dbReference type="ARBA" id="ARBA00004251"/>
    </source>
</evidence>
<dbReference type="AlphaFoldDB" id="A0A1L8HPM9"/>
<organism evidence="20 22">
    <name type="scientific">Xenopus laevis</name>
    <name type="common">African clawed frog</name>
    <dbReference type="NCBI Taxonomy" id="8355"/>
    <lineage>
        <taxon>Eukaryota</taxon>
        <taxon>Metazoa</taxon>
        <taxon>Chordata</taxon>
        <taxon>Craniata</taxon>
        <taxon>Vertebrata</taxon>
        <taxon>Euteleostomi</taxon>
        <taxon>Amphibia</taxon>
        <taxon>Batrachia</taxon>
        <taxon>Anura</taxon>
        <taxon>Pipoidea</taxon>
        <taxon>Pipidae</taxon>
        <taxon>Xenopodinae</taxon>
        <taxon>Xenopus</taxon>
        <taxon>Xenopus</taxon>
    </lineage>
</organism>
<dbReference type="FunFam" id="2.60.40.60:FF:000009">
    <property type="entry name" value="Cadherin 24"/>
    <property type="match status" value="1"/>
</dbReference>
<keyword evidence="5 18" id="KW-0732">Signal</keyword>
<dbReference type="InterPro" id="IPR000233">
    <property type="entry name" value="Cadherin_Y-type_LIR"/>
</dbReference>
<dbReference type="Proteomes" id="UP000186698">
    <property type="component" value="Chromosome 1S"/>
</dbReference>
<keyword evidence="2" id="KW-1003">Cell membrane</keyword>
<dbReference type="STRING" id="8355.A0A1L8HPM9"/>
<feature type="signal peptide" evidence="18">
    <location>
        <begin position="1"/>
        <end position="19"/>
    </location>
</feature>
<dbReference type="PANTHER" id="PTHR24027">
    <property type="entry name" value="CADHERIN-23"/>
    <property type="match status" value="1"/>
</dbReference>
<evidence type="ECO:0000256" key="6">
    <source>
        <dbReference type="ARBA" id="ARBA00022737"/>
    </source>
</evidence>
<feature type="compositionally biased region" description="Acidic residues" evidence="16">
    <location>
        <begin position="761"/>
        <end position="770"/>
    </location>
</feature>
<feature type="domain" description="Cadherin" evidence="19">
    <location>
        <begin position="384"/>
        <end position="488"/>
    </location>
</feature>
<dbReference type="GO" id="GO:0045296">
    <property type="term" value="F:cadherin binding"/>
    <property type="evidence" value="ECO:0000318"/>
    <property type="project" value="GO_Central"/>
</dbReference>
<keyword evidence="6" id="KW-0677">Repeat</keyword>
<dbReference type="GO" id="GO:0016342">
    <property type="term" value="C:catenin complex"/>
    <property type="evidence" value="ECO:0000318"/>
    <property type="project" value="GO_Central"/>
</dbReference>
<dbReference type="GO" id="GO:0000902">
    <property type="term" value="P:cell morphogenesis"/>
    <property type="evidence" value="ECO:0000318"/>
    <property type="project" value="GO_Central"/>
</dbReference>
<evidence type="ECO:0000313" key="20">
    <source>
        <dbReference type="Proteomes" id="UP000186698"/>
    </source>
</evidence>
<dbReference type="InterPro" id="IPR039808">
    <property type="entry name" value="Cadherin"/>
</dbReference>
<evidence type="ECO:0000259" key="19">
    <source>
        <dbReference type="PROSITE" id="PS50268"/>
    </source>
</evidence>
<feature type="domain" description="Cadherin" evidence="19">
    <location>
        <begin position="160"/>
        <end position="268"/>
    </location>
</feature>
<dbReference type="InterPro" id="IPR020894">
    <property type="entry name" value="Cadherin_CS"/>
</dbReference>
<dbReference type="CTD" id="108704943"/>
<dbReference type="PANTHER" id="PTHR24027:SF272">
    <property type="entry name" value="CADHERIN-24"/>
    <property type="match status" value="1"/>
</dbReference>
<evidence type="ECO:0000256" key="9">
    <source>
        <dbReference type="ARBA" id="ARBA00022989"/>
    </source>
</evidence>
<dbReference type="SMART" id="SM00112">
    <property type="entry name" value="CA"/>
    <property type="match status" value="5"/>
</dbReference>
<dbReference type="FunFam" id="2.60.40.60:FF:000008">
    <property type="entry name" value="Cadherin 24"/>
    <property type="match status" value="1"/>
</dbReference>
<dbReference type="InterPro" id="IPR027397">
    <property type="entry name" value="Catenin-bd_sf"/>
</dbReference>
<dbReference type="SUPFAM" id="SSF49313">
    <property type="entry name" value="Cadherin-like"/>
    <property type="match status" value="5"/>
</dbReference>
<gene>
    <name evidence="21 22" type="primary">cdh24.S</name>
</gene>
<evidence type="ECO:0000256" key="4">
    <source>
        <dbReference type="ARBA" id="ARBA00022723"/>
    </source>
</evidence>
<dbReference type="Gene3D" id="4.10.900.10">
    <property type="entry name" value="TCF3-CBD (Catenin binding domain)"/>
    <property type="match status" value="1"/>
</dbReference>
<evidence type="ECO:0000256" key="13">
    <source>
        <dbReference type="PROSITE-ProRule" id="PRU00043"/>
    </source>
</evidence>
<protein>
    <recommendedName>
        <fullName evidence="12">Cadherin-12</fullName>
    </recommendedName>
</protein>
<keyword evidence="8 14" id="KW-0130">Cell adhesion</keyword>
<dbReference type="CDD" id="cd11304">
    <property type="entry name" value="Cadherin_repeat"/>
    <property type="match status" value="4"/>
</dbReference>
<dbReference type="GO" id="GO:0016477">
    <property type="term" value="P:cell migration"/>
    <property type="evidence" value="ECO:0000318"/>
    <property type="project" value="GO_Central"/>
</dbReference>
<dbReference type="InterPro" id="IPR015919">
    <property type="entry name" value="Cadherin-like_sf"/>
</dbReference>
<name>A0A1L8HPM9_XENLA</name>
<dbReference type="PROSITE" id="PS00232">
    <property type="entry name" value="CADHERIN_1"/>
    <property type="match status" value="2"/>
</dbReference>
<dbReference type="FunFam" id="4.10.900.10:FF:000001">
    <property type="entry name" value="Cadherin 2"/>
    <property type="match status" value="1"/>
</dbReference>
<evidence type="ECO:0000256" key="17">
    <source>
        <dbReference type="SAM" id="Phobius"/>
    </source>
</evidence>
<dbReference type="FunFam" id="2.60.40.60:FF:000012">
    <property type="entry name" value="Cadherin 24"/>
    <property type="match status" value="1"/>
</dbReference>
<evidence type="ECO:0000313" key="21">
    <source>
        <dbReference type="RefSeq" id="XP_041436128.1"/>
    </source>
</evidence>
<dbReference type="RefSeq" id="XP_041436129.1">
    <property type="nucleotide sequence ID" value="XM_041580195.1"/>
</dbReference>
<dbReference type="GeneID" id="108704943"/>
<keyword evidence="11" id="KW-0325">Glycoprotein</keyword>
<feature type="transmembrane region" description="Helical" evidence="17">
    <location>
        <begin position="611"/>
        <end position="631"/>
    </location>
</feature>
<keyword evidence="10 17" id="KW-0472">Membrane</keyword>
<keyword evidence="4" id="KW-0479">Metal-binding</keyword>
<dbReference type="InterPro" id="IPR002126">
    <property type="entry name" value="Cadherin-like_dom"/>
</dbReference>
<evidence type="ECO:0000256" key="8">
    <source>
        <dbReference type="ARBA" id="ARBA00022889"/>
    </source>
</evidence>
<evidence type="ECO:0000256" key="3">
    <source>
        <dbReference type="ARBA" id="ARBA00022692"/>
    </source>
</evidence>
<keyword evidence="7 13" id="KW-0106">Calcium</keyword>
<dbReference type="Pfam" id="PF00028">
    <property type="entry name" value="Cadherin"/>
    <property type="match status" value="4"/>
</dbReference>
<sequence>MPSIYLSSFFCLLLWGCLSSVLLMGEMSPGLNVNGVPPAFLSSGHSPPLRTKRSWVWNQFFVIEEYTGPEPVLIGRLHTDADRGEGRAKYLLTGEGAGSVFVIDEKTGNIHVTKSLDREEKEEYVLLAQAVDKLTHRPLEPPSQFIIKVQDINDNPPVFLHPPYRATVPEMSNVGTSVMQVTASDADDPTYGNSARLVYTVLEGQPYFSVDPQTGVIRTAIPNMDRETQDEFLVVIQAKDMGGHVGGLSGSTTVTVTLSDVNDNPPKFPQNLYQFTVLEDIAPGSVIGRLRAHDPDIGENAVMSYSILEGNAGETFSVMSDSAGQDGILRVRKSLDFESQRSFTFRVEVMNTVIDPQYIRRGPFKDVTTVRVTVVDVNEPPLFSQELYTMSVLENLPLGAIVGVVEAQDPDQHSSSISYSIDPLSDPEVLFSIHPEDGTIRTSVSLDREVRGEHSITVRASESDSSSHVSQAGVLIKVLDVNDNPPRLAEMYKPHVCDHAQPGQVIQTVRVRDADSENGIFSFQSPAAISDGNFTLRDNKDGSASLLVRHSSFWRSQKDIFLVPIEIMDNGNPPLTNTDTLTVSLCHCETGGAVLTCHLTTGSAAGLSTPALLAILACALSLLALVFLFSLQRRHKPSPLSLCEDEDIRENIITYDDEGGGEQDTQAFDMSALQPPQTGLTGGFFHPPRMDVLPRVPPRPTTHSPQPASVDVHRFLAHRLREAERDPTAPPYDSIQVYGFEGGESSAGSLSSLTSSSVGAGEEDTGVEDIWEWGPHFRTLAEIYGSKGKSPIGEG</sequence>
<dbReference type="GO" id="GO:0016339">
    <property type="term" value="P:calcium-dependent cell-cell adhesion via plasma membrane cell adhesion molecules"/>
    <property type="evidence" value="ECO:0000318"/>
    <property type="project" value="GO_Central"/>
</dbReference>
<dbReference type="GO" id="GO:0005912">
    <property type="term" value="C:adherens junction"/>
    <property type="evidence" value="ECO:0000318"/>
    <property type="project" value="GO_Central"/>
</dbReference>
<evidence type="ECO:0000256" key="15">
    <source>
        <dbReference type="RuleBase" id="RU004357"/>
    </source>
</evidence>
<dbReference type="GO" id="GO:0044331">
    <property type="term" value="P:cell-cell adhesion mediated by cadherin"/>
    <property type="evidence" value="ECO:0000318"/>
    <property type="project" value="GO_Central"/>
</dbReference>
<evidence type="ECO:0000256" key="11">
    <source>
        <dbReference type="ARBA" id="ARBA00023180"/>
    </source>
</evidence>
<dbReference type="PROSITE" id="PS50268">
    <property type="entry name" value="CADHERIN_2"/>
    <property type="match status" value="5"/>
</dbReference>
<evidence type="ECO:0000313" key="22">
    <source>
        <dbReference type="RefSeq" id="XP_041436129.1"/>
    </source>
</evidence>
<comment type="subcellular location">
    <subcellularLocation>
        <location evidence="1 14">Cell membrane</location>
        <topology evidence="1 14">Single-pass type I membrane protein</topology>
    </subcellularLocation>
</comment>
<evidence type="ECO:0000256" key="16">
    <source>
        <dbReference type="SAM" id="MobiDB-lite"/>
    </source>
</evidence>
<dbReference type="GO" id="GO:0007043">
    <property type="term" value="P:cell-cell junction assembly"/>
    <property type="evidence" value="ECO:0000318"/>
    <property type="project" value="GO_Central"/>
</dbReference>
<dbReference type="FunFam" id="2.60.40.60:FF:000097">
    <property type="entry name" value="cadherin-12 isoform X1"/>
    <property type="match status" value="1"/>
</dbReference>
<dbReference type="GO" id="GO:0034332">
    <property type="term" value="P:adherens junction organization"/>
    <property type="evidence" value="ECO:0000318"/>
    <property type="project" value="GO_Central"/>
</dbReference>
<feature type="chain" id="PRO_5044562484" description="Cadherin-12" evidence="18">
    <location>
        <begin position="20"/>
        <end position="795"/>
    </location>
</feature>
<dbReference type="OMA" id="ATNTFID"/>
<comment type="function">
    <text evidence="15">Cadherins are calcium-dependent cell adhesion proteins.</text>
</comment>
<dbReference type="GO" id="GO:0008013">
    <property type="term" value="F:beta-catenin binding"/>
    <property type="evidence" value="ECO:0000318"/>
    <property type="project" value="GO_Central"/>
</dbReference>
<evidence type="ECO:0000256" key="18">
    <source>
        <dbReference type="SAM" id="SignalP"/>
    </source>
</evidence>
<feature type="compositionally biased region" description="Low complexity" evidence="16">
    <location>
        <begin position="744"/>
        <end position="760"/>
    </location>
</feature>
<evidence type="ECO:0000256" key="5">
    <source>
        <dbReference type="ARBA" id="ARBA00022729"/>
    </source>
</evidence>
<evidence type="ECO:0000256" key="12">
    <source>
        <dbReference type="ARBA" id="ARBA00069585"/>
    </source>
</evidence>
<evidence type="ECO:0000256" key="14">
    <source>
        <dbReference type="RuleBase" id="RU003318"/>
    </source>
</evidence>
<dbReference type="OrthoDB" id="6079678at2759"/>